<dbReference type="SUPFAM" id="SSF55729">
    <property type="entry name" value="Acyl-CoA N-acyltransferases (Nat)"/>
    <property type="match status" value="1"/>
</dbReference>
<dbReference type="OrthoDB" id="4072826at2759"/>
<organism evidence="2 3">
    <name type="scientific">Purpureocillium takamizusanense</name>
    <dbReference type="NCBI Taxonomy" id="2060973"/>
    <lineage>
        <taxon>Eukaryota</taxon>
        <taxon>Fungi</taxon>
        <taxon>Dikarya</taxon>
        <taxon>Ascomycota</taxon>
        <taxon>Pezizomycotina</taxon>
        <taxon>Sordariomycetes</taxon>
        <taxon>Hypocreomycetidae</taxon>
        <taxon>Hypocreales</taxon>
        <taxon>Ophiocordycipitaceae</taxon>
        <taxon>Purpureocillium</taxon>
    </lineage>
</organism>
<dbReference type="GeneID" id="72064034"/>
<accession>A0A9Q8Q8I8</accession>
<dbReference type="InterPro" id="IPR016181">
    <property type="entry name" value="Acyl_CoA_acyltransferase"/>
</dbReference>
<name>A0A9Q8Q8I8_9HYPO</name>
<evidence type="ECO:0000313" key="2">
    <source>
        <dbReference type="EMBL" id="UNI15548.1"/>
    </source>
</evidence>
<dbReference type="AlphaFoldDB" id="A0A9Q8Q8I8"/>
<dbReference type="PANTHER" id="PTHR43792:SF1">
    <property type="entry name" value="N-ACETYLTRANSFERASE DOMAIN-CONTAINING PROTEIN"/>
    <property type="match status" value="1"/>
</dbReference>
<reference evidence="2" key="1">
    <citation type="submission" date="2021-11" db="EMBL/GenBank/DDBJ databases">
        <title>Purpureocillium_takamizusanense_genome.</title>
        <authorList>
            <person name="Nguyen N.-H."/>
        </authorList>
    </citation>
    <scope>NUCLEOTIDE SEQUENCE</scope>
    <source>
        <strain evidence="2">PT3</strain>
    </source>
</reference>
<dbReference type="KEGG" id="ptkz:JDV02_002073"/>
<protein>
    <recommendedName>
        <fullName evidence="1">N-acetyltransferase domain-containing protein</fullName>
    </recommendedName>
</protein>
<sequence>MPTSLHLTSSPHFPPAKTHTLCCTMSAPRPEPAEKQWVTIKTTLPTIPYPPPESRPPIITSRLLIRPLAATDLHALHALETQPQVVQWSSRGVPNASIEATRRVLRDKLADDLATYEVAICLRESPGEMIGIGGSHRRVGNLGWPVLSYALRFEHWGRGYATEFLQAFLSRWWALPRDEVELRVEASTVGRSGDSDVKDECVTSVTTERNVASQRVMIKSGMSLAKVWSEKDLARPDEDASITMLGFTATKPAE</sequence>
<gene>
    <name evidence="2" type="ORF">JDV02_002073</name>
</gene>
<dbReference type="InterPro" id="IPR051531">
    <property type="entry name" value="N-acetyltransferase"/>
</dbReference>
<dbReference type="PROSITE" id="PS51186">
    <property type="entry name" value="GNAT"/>
    <property type="match status" value="1"/>
</dbReference>
<dbReference type="InterPro" id="IPR000182">
    <property type="entry name" value="GNAT_dom"/>
</dbReference>
<dbReference type="Gene3D" id="3.40.630.30">
    <property type="match status" value="1"/>
</dbReference>
<dbReference type="EMBL" id="CP086355">
    <property type="protein sequence ID" value="UNI15548.1"/>
    <property type="molecule type" value="Genomic_DNA"/>
</dbReference>
<dbReference type="RefSeq" id="XP_047839029.1">
    <property type="nucleotide sequence ID" value="XM_047983060.1"/>
</dbReference>
<dbReference type="GO" id="GO:0016747">
    <property type="term" value="F:acyltransferase activity, transferring groups other than amino-acyl groups"/>
    <property type="evidence" value="ECO:0007669"/>
    <property type="project" value="InterPro"/>
</dbReference>
<dbReference type="Pfam" id="PF13302">
    <property type="entry name" value="Acetyltransf_3"/>
    <property type="match status" value="1"/>
</dbReference>
<feature type="domain" description="N-acetyltransferase" evidence="1">
    <location>
        <begin position="63"/>
        <end position="254"/>
    </location>
</feature>
<dbReference type="PANTHER" id="PTHR43792">
    <property type="entry name" value="GNAT FAMILY, PUTATIVE (AFU_ORTHOLOGUE AFUA_3G00765)-RELATED-RELATED"/>
    <property type="match status" value="1"/>
</dbReference>
<evidence type="ECO:0000259" key="1">
    <source>
        <dbReference type="PROSITE" id="PS51186"/>
    </source>
</evidence>
<dbReference type="Proteomes" id="UP000829364">
    <property type="component" value="Chromosome 2"/>
</dbReference>
<proteinExistence type="predicted"/>
<evidence type="ECO:0000313" key="3">
    <source>
        <dbReference type="Proteomes" id="UP000829364"/>
    </source>
</evidence>
<keyword evidence="3" id="KW-1185">Reference proteome</keyword>